<sequence>MNIYHKIVQQKIKSLTADELMTYGKEYGITLSKEEAIKIIELIRKETIDVFNAEERIKWIRELAKLTSPQIAKQANELLRQFVK</sequence>
<dbReference type="EMBL" id="SLUL01000008">
    <property type="protein sequence ID" value="TCL48839.1"/>
    <property type="molecule type" value="Genomic_DNA"/>
</dbReference>
<gene>
    <name evidence="1" type="ORF">EDD69_10897</name>
</gene>
<dbReference type="Pfam" id="PF11116">
    <property type="entry name" value="DUF2624"/>
    <property type="match status" value="1"/>
</dbReference>
<name>A0A4R1QCZ3_9BACL</name>
<evidence type="ECO:0000313" key="2">
    <source>
        <dbReference type="Proteomes" id="UP000295658"/>
    </source>
</evidence>
<dbReference type="OrthoDB" id="2969575at2"/>
<proteinExistence type="predicted"/>
<dbReference type="Proteomes" id="UP000295658">
    <property type="component" value="Unassembled WGS sequence"/>
</dbReference>
<reference evidence="1 2" key="1">
    <citation type="submission" date="2019-03" db="EMBL/GenBank/DDBJ databases">
        <title>Genomic Encyclopedia of Type Strains, Phase IV (KMG-IV): sequencing the most valuable type-strain genomes for metagenomic binning, comparative biology and taxonomic classification.</title>
        <authorList>
            <person name="Goeker M."/>
        </authorList>
    </citation>
    <scope>NUCLEOTIDE SEQUENCE [LARGE SCALE GENOMIC DNA]</scope>
    <source>
        <strain evidence="1 2">DSM 24979</strain>
    </source>
</reference>
<organism evidence="1 2">
    <name type="scientific">Thermolongibacillus altinsuensis</name>
    <dbReference type="NCBI Taxonomy" id="575256"/>
    <lineage>
        <taxon>Bacteria</taxon>
        <taxon>Bacillati</taxon>
        <taxon>Bacillota</taxon>
        <taxon>Bacilli</taxon>
        <taxon>Bacillales</taxon>
        <taxon>Anoxybacillaceae</taxon>
        <taxon>Thermolongibacillus</taxon>
    </lineage>
</organism>
<dbReference type="InterPro" id="IPR020277">
    <property type="entry name" value="DUF2624"/>
</dbReference>
<evidence type="ECO:0000313" key="1">
    <source>
        <dbReference type="EMBL" id="TCL48839.1"/>
    </source>
</evidence>
<keyword evidence="2" id="KW-1185">Reference proteome</keyword>
<dbReference type="RefSeq" id="WP_132948637.1">
    <property type="nucleotide sequence ID" value="NZ_BSVG01000001.1"/>
</dbReference>
<comment type="caution">
    <text evidence="1">The sequence shown here is derived from an EMBL/GenBank/DDBJ whole genome shotgun (WGS) entry which is preliminary data.</text>
</comment>
<accession>A0A4R1QCZ3</accession>
<dbReference type="AlphaFoldDB" id="A0A4R1QCZ3"/>
<protein>
    <submittedName>
        <fullName evidence="1">Uncharacterized protein DUF2624</fullName>
    </submittedName>
</protein>